<dbReference type="AlphaFoldDB" id="A0A7X5X9D1"/>
<comment type="caution">
    <text evidence="2">The sequence shown here is derived from an EMBL/GenBank/DDBJ whole genome shotgun (WGS) entry which is preliminary data.</text>
</comment>
<dbReference type="RefSeq" id="WP_244453232.1">
    <property type="nucleotide sequence ID" value="NZ_JAALLH010000001.1"/>
</dbReference>
<feature type="region of interest" description="Disordered" evidence="1">
    <location>
        <begin position="1"/>
        <end position="25"/>
    </location>
</feature>
<sequence>MTAAIRAIAERSASPGTEITGTEPLCGPESIDGHFEGCLGAAAVLSPGSAPPGGPGPWATFTATPA</sequence>
<dbReference type="EMBL" id="JAALLH010000001">
    <property type="protein sequence ID" value="NIY69064.1"/>
    <property type="molecule type" value="Genomic_DNA"/>
</dbReference>
<evidence type="ECO:0000313" key="3">
    <source>
        <dbReference type="Proteomes" id="UP000536624"/>
    </source>
</evidence>
<name>A0A7X5X9D1_STRMQ</name>
<dbReference type="InterPro" id="IPR053714">
    <property type="entry name" value="Iso_Racemase_Enz_sf"/>
</dbReference>
<dbReference type="Proteomes" id="UP000536624">
    <property type="component" value="Unassembled WGS sequence"/>
</dbReference>
<organism evidence="2 3">
    <name type="scientific">Streptomyces malaysiensis</name>
    <dbReference type="NCBI Taxonomy" id="92644"/>
    <lineage>
        <taxon>Bacteria</taxon>
        <taxon>Bacillati</taxon>
        <taxon>Actinomycetota</taxon>
        <taxon>Actinomycetes</taxon>
        <taxon>Kitasatosporales</taxon>
        <taxon>Streptomycetaceae</taxon>
        <taxon>Streptomyces</taxon>
        <taxon>Streptomyces violaceusniger group</taxon>
    </lineage>
</organism>
<feature type="compositionally biased region" description="Low complexity" evidence="1">
    <location>
        <begin position="1"/>
        <end position="14"/>
    </location>
</feature>
<evidence type="ECO:0000313" key="2">
    <source>
        <dbReference type="EMBL" id="NIY69064.1"/>
    </source>
</evidence>
<proteinExistence type="predicted"/>
<dbReference type="Gene3D" id="3.40.50.12500">
    <property type="match status" value="1"/>
</dbReference>
<gene>
    <name evidence="2" type="ORF">SMALB_7168</name>
</gene>
<evidence type="ECO:0000256" key="1">
    <source>
        <dbReference type="SAM" id="MobiDB-lite"/>
    </source>
</evidence>
<accession>A0A7X5X9D1</accession>
<reference evidence="2 3" key="1">
    <citation type="submission" date="2020-02" db="EMBL/GenBank/DDBJ databases">
        <title>Streptomyces malaysiensis DSM14702 (JHCC583434, PFL_A843) Genome sequencing and assembly.</title>
        <authorList>
            <person name="Samborskyy M."/>
        </authorList>
    </citation>
    <scope>NUCLEOTIDE SEQUENCE [LARGE SCALE GENOMIC DNA]</scope>
    <source>
        <strain evidence="2 3">DSM 14702</strain>
    </source>
</reference>
<protein>
    <submittedName>
        <fullName evidence="2">Uncharacterized protein</fullName>
    </submittedName>
</protein>